<dbReference type="InterPro" id="IPR013924">
    <property type="entry name" value="RNase_H2_suC"/>
</dbReference>
<keyword evidence="3" id="KW-1185">Reference proteome</keyword>
<feature type="region of interest" description="Disordered" evidence="1">
    <location>
        <begin position="1"/>
        <end position="29"/>
    </location>
</feature>
<evidence type="ECO:0000256" key="1">
    <source>
        <dbReference type="SAM" id="MobiDB-lite"/>
    </source>
</evidence>
<dbReference type="GO" id="GO:0006401">
    <property type="term" value="P:RNA catabolic process"/>
    <property type="evidence" value="ECO:0007669"/>
    <property type="project" value="InterPro"/>
</dbReference>
<dbReference type="Proteomes" id="UP000326759">
    <property type="component" value="Unassembled WGS sequence"/>
</dbReference>
<feature type="compositionally biased region" description="Polar residues" evidence="1">
    <location>
        <begin position="1"/>
        <end position="11"/>
    </location>
</feature>
<dbReference type="GO" id="GO:0032299">
    <property type="term" value="C:ribonuclease H2 complex"/>
    <property type="evidence" value="ECO:0007669"/>
    <property type="project" value="InterPro"/>
</dbReference>
<evidence type="ECO:0000313" key="2">
    <source>
        <dbReference type="EMBL" id="KAB7494645.1"/>
    </source>
</evidence>
<dbReference type="PANTHER" id="PTHR47204:SF1">
    <property type="entry name" value="RIBONUCLEASE H2 SUBUNIT C"/>
    <property type="match status" value="1"/>
</dbReference>
<gene>
    <name evidence="2" type="ORF">Anas_02869</name>
</gene>
<proteinExistence type="predicted"/>
<feature type="compositionally biased region" description="Low complexity" evidence="1">
    <location>
        <begin position="12"/>
        <end position="29"/>
    </location>
</feature>
<accession>A0A5N5SKN7</accession>
<dbReference type="AlphaFoldDB" id="A0A5N5SKN7"/>
<dbReference type="Pfam" id="PF08615">
    <property type="entry name" value="RNase_H2_suC"/>
    <property type="match status" value="1"/>
</dbReference>
<dbReference type="OrthoDB" id="6222486at2759"/>
<name>A0A5N5SKN7_9CRUS</name>
<evidence type="ECO:0000313" key="3">
    <source>
        <dbReference type="Proteomes" id="UP000326759"/>
    </source>
</evidence>
<dbReference type="CDD" id="cd09271">
    <property type="entry name" value="RNase_H2-C"/>
    <property type="match status" value="1"/>
</dbReference>
<organism evidence="2 3">
    <name type="scientific">Armadillidium nasatum</name>
    <dbReference type="NCBI Taxonomy" id="96803"/>
    <lineage>
        <taxon>Eukaryota</taxon>
        <taxon>Metazoa</taxon>
        <taxon>Ecdysozoa</taxon>
        <taxon>Arthropoda</taxon>
        <taxon>Crustacea</taxon>
        <taxon>Multicrustacea</taxon>
        <taxon>Malacostraca</taxon>
        <taxon>Eumalacostraca</taxon>
        <taxon>Peracarida</taxon>
        <taxon>Isopoda</taxon>
        <taxon>Oniscidea</taxon>
        <taxon>Crinocheta</taxon>
        <taxon>Armadillidiidae</taxon>
        <taxon>Armadillidium</taxon>
    </lineage>
</organism>
<reference evidence="2 3" key="1">
    <citation type="journal article" date="2019" name="PLoS Biol.">
        <title>Sex chromosomes control vertical transmission of feminizing Wolbachia symbionts in an isopod.</title>
        <authorList>
            <person name="Becking T."/>
            <person name="Chebbi M.A."/>
            <person name="Giraud I."/>
            <person name="Moumen B."/>
            <person name="Laverre T."/>
            <person name="Caubet Y."/>
            <person name="Peccoud J."/>
            <person name="Gilbert C."/>
            <person name="Cordaux R."/>
        </authorList>
    </citation>
    <scope>NUCLEOTIDE SEQUENCE [LARGE SCALE GENOMIC DNA]</scope>
    <source>
        <strain evidence="2">ANa2</strain>
        <tissue evidence="2">Whole body excluding digestive tract and cuticle</tissue>
    </source>
</reference>
<dbReference type="EMBL" id="SEYY01023708">
    <property type="protein sequence ID" value="KAB7494645.1"/>
    <property type="molecule type" value="Genomic_DNA"/>
</dbReference>
<dbReference type="Gene3D" id="2.40.128.680">
    <property type="match status" value="1"/>
</dbReference>
<comment type="caution">
    <text evidence="2">The sequence shown here is derived from an EMBL/GenBank/DDBJ whole genome shotgun (WGS) entry which is preliminary data.</text>
</comment>
<sequence>MAINLHFSSRCNSLEEPSNNDESNSNTSNTYLPDLSNSIHLLPCFIDYNGEAAVEKYFHKYISVTKNSNSQIEYTGTFRGYPLKGGLASSPEGFSFALMKDLNGSGDIESRTLKECERFDKFTCWNVSDSPTSRDSLFKALKWVDIAKIIHED</sequence>
<dbReference type="PANTHER" id="PTHR47204">
    <property type="entry name" value="OS02G0168900 PROTEIN"/>
    <property type="match status" value="1"/>
</dbReference>
<protein>
    <submittedName>
        <fullName evidence="2">Uncharacterized protein</fullName>
    </submittedName>
</protein>